<dbReference type="EMBL" id="AFYH01041400">
    <property type="status" value="NOT_ANNOTATED_CDS"/>
    <property type="molecule type" value="Genomic_DNA"/>
</dbReference>
<accession>H3AJQ5</accession>
<reference evidence="13" key="3">
    <citation type="submission" date="2025-09" db="UniProtKB">
        <authorList>
            <consortium name="Ensembl"/>
        </authorList>
    </citation>
    <scope>IDENTIFICATION</scope>
</reference>
<dbReference type="HOGENOM" id="CLU_021802_5_0_1"/>
<dbReference type="Gene3D" id="3.40.630.10">
    <property type="entry name" value="Zn peptidases"/>
    <property type="match status" value="1"/>
</dbReference>
<dbReference type="SUPFAM" id="SSF55031">
    <property type="entry name" value="Bacterial exopeptidase dimerisation domain"/>
    <property type="match status" value="1"/>
</dbReference>
<dbReference type="OMA" id="GTDAKQF"/>
<evidence type="ECO:0000256" key="7">
    <source>
        <dbReference type="ARBA" id="ARBA00022833"/>
    </source>
</evidence>
<dbReference type="FunFam" id="1.10.150.900:FF:000001">
    <property type="entry name" value="Aminoacylase-1, putative"/>
    <property type="match status" value="1"/>
</dbReference>
<comment type="similarity">
    <text evidence="2">Belongs to the peptidase M20A family.</text>
</comment>
<evidence type="ECO:0000256" key="11">
    <source>
        <dbReference type="SAM" id="MobiDB-lite"/>
    </source>
</evidence>
<organism evidence="13 14">
    <name type="scientific">Latimeria chalumnae</name>
    <name type="common">Coelacanth</name>
    <dbReference type="NCBI Taxonomy" id="7897"/>
    <lineage>
        <taxon>Eukaryota</taxon>
        <taxon>Metazoa</taxon>
        <taxon>Chordata</taxon>
        <taxon>Craniata</taxon>
        <taxon>Vertebrata</taxon>
        <taxon>Euteleostomi</taxon>
        <taxon>Coelacanthiformes</taxon>
        <taxon>Coelacanthidae</taxon>
        <taxon>Latimeria</taxon>
    </lineage>
</organism>
<dbReference type="EC" id="3.5.1.14" evidence="3"/>
<feature type="binding site" evidence="10">
    <location>
        <position position="130"/>
    </location>
    <ligand>
        <name>Zn(2+)</name>
        <dbReference type="ChEBI" id="CHEBI:29105"/>
        <label>2</label>
    </ligand>
</feature>
<dbReference type="Gene3D" id="1.10.150.900">
    <property type="match status" value="1"/>
</dbReference>
<dbReference type="Ensembl" id="ENSLACT00000009952.1">
    <property type="protein sequence ID" value="ENSLACP00000009876.1"/>
    <property type="gene ID" value="ENSLACG00000008707.1"/>
</dbReference>
<name>H3AJQ5_LATCH</name>
<evidence type="ECO:0000256" key="1">
    <source>
        <dbReference type="ARBA" id="ARBA00004496"/>
    </source>
</evidence>
<dbReference type="EMBL" id="AFYH01041404">
    <property type="status" value="NOT_ANNOTATED_CDS"/>
    <property type="molecule type" value="Genomic_DNA"/>
</dbReference>
<feature type="binding site" evidence="10">
    <location>
        <position position="165"/>
    </location>
    <ligand>
        <name>Zn(2+)</name>
        <dbReference type="ChEBI" id="CHEBI:29105"/>
        <label>2</label>
    </ligand>
</feature>
<dbReference type="STRING" id="7897.ENSLACP00000009876"/>
<dbReference type="PANTHER" id="PTHR45892:SF1">
    <property type="entry name" value="AMINOACYLASE-1"/>
    <property type="match status" value="1"/>
</dbReference>
<dbReference type="PANTHER" id="PTHR45892">
    <property type="entry name" value="AMINOACYLASE-1"/>
    <property type="match status" value="1"/>
</dbReference>
<dbReference type="Bgee" id="ENSLACG00000008707">
    <property type="expression patterns" value="Expressed in muscle tissue and 3 other cell types or tissues"/>
</dbReference>
<dbReference type="EMBL" id="AFYH01041401">
    <property type="status" value="NOT_ANNOTATED_CDS"/>
    <property type="molecule type" value="Genomic_DNA"/>
</dbReference>
<keyword evidence="5 10" id="KW-0479">Metal-binding</keyword>
<dbReference type="PIRSF" id="PIRSF036696">
    <property type="entry name" value="ACY-1"/>
    <property type="match status" value="1"/>
</dbReference>
<proteinExistence type="inferred from homology"/>
<dbReference type="Gene3D" id="3.30.70.360">
    <property type="match status" value="1"/>
</dbReference>
<dbReference type="CDD" id="cd05646">
    <property type="entry name" value="M20_AcylaseI_like"/>
    <property type="match status" value="1"/>
</dbReference>
<evidence type="ECO:0000256" key="9">
    <source>
        <dbReference type="PIRSR" id="PIRSR036696-1"/>
    </source>
</evidence>
<dbReference type="EMBL" id="AFYH01041403">
    <property type="status" value="NOT_ANNOTATED_CDS"/>
    <property type="molecule type" value="Genomic_DNA"/>
</dbReference>
<dbReference type="FunFam" id="3.30.70.360:FF:000005">
    <property type="entry name" value="Putative Aminoacylase-1"/>
    <property type="match status" value="1"/>
</dbReference>
<evidence type="ECO:0000256" key="2">
    <source>
        <dbReference type="ARBA" id="ARBA00006247"/>
    </source>
</evidence>
<comment type="subcellular location">
    <subcellularLocation>
        <location evidence="1">Cytoplasm</location>
    </subcellularLocation>
</comment>
<evidence type="ECO:0000256" key="3">
    <source>
        <dbReference type="ARBA" id="ARBA00011913"/>
    </source>
</evidence>
<dbReference type="FunFam" id="3.40.630.10:FF:000019">
    <property type="entry name" value="Aminoacylase 1"/>
    <property type="match status" value="1"/>
</dbReference>
<dbReference type="InterPro" id="IPR052083">
    <property type="entry name" value="Aminoacylase-1_M20A"/>
</dbReference>
<dbReference type="GO" id="GO:0005737">
    <property type="term" value="C:cytoplasm"/>
    <property type="evidence" value="ECO:0007669"/>
    <property type="project" value="UniProtKB-SubCell"/>
</dbReference>
<dbReference type="InterPro" id="IPR002933">
    <property type="entry name" value="Peptidase_M20"/>
</dbReference>
<comment type="cofactor">
    <cofactor evidence="10">
        <name>Zn(2+)</name>
        <dbReference type="ChEBI" id="CHEBI:29105"/>
    </cofactor>
    <text evidence="10">Binds 2 Zn(2+) ions per subunit.</text>
</comment>
<feature type="active site" description="Proton acceptor" evidence="9">
    <location>
        <position position="164"/>
    </location>
</feature>
<dbReference type="FunCoup" id="H3AJQ5">
    <property type="interactions" value="266"/>
</dbReference>
<evidence type="ECO:0000256" key="6">
    <source>
        <dbReference type="ARBA" id="ARBA00022801"/>
    </source>
</evidence>
<evidence type="ECO:0000256" key="10">
    <source>
        <dbReference type="PIRSR" id="PIRSR036696-2"/>
    </source>
</evidence>
<feature type="active site" evidence="9">
    <location>
        <position position="99"/>
    </location>
</feature>
<feature type="binding site" evidence="10">
    <location>
        <position position="192"/>
    </location>
    <ligand>
        <name>Zn(2+)</name>
        <dbReference type="ChEBI" id="CHEBI:29105"/>
        <label>1</label>
    </ligand>
</feature>
<evidence type="ECO:0000259" key="12">
    <source>
        <dbReference type="Pfam" id="PF07687"/>
    </source>
</evidence>
<evidence type="ECO:0000256" key="8">
    <source>
        <dbReference type="ARBA" id="ARBA00029656"/>
    </source>
</evidence>
<dbReference type="EMBL" id="AFYH01041405">
    <property type="status" value="NOT_ANNOTATED_CDS"/>
    <property type="molecule type" value="Genomic_DNA"/>
</dbReference>
<dbReference type="InterPro" id="IPR011650">
    <property type="entry name" value="Peptidase_M20_dimer"/>
</dbReference>
<dbReference type="Pfam" id="PF07687">
    <property type="entry name" value="M20_dimer"/>
    <property type="match status" value="1"/>
</dbReference>
<dbReference type="PROSITE" id="PS00759">
    <property type="entry name" value="ARGE_DAPE_CPG2_2"/>
    <property type="match status" value="1"/>
</dbReference>
<dbReference type="GO" id="GO:0006520">
    <property type="term" value="P:amino acid metabolic process"/>
    <property type="evidence" value="ECO:0007669"/>
    <property type="project" value="InterPro"/>
</dbReference>
<dbReference type="eggNOG" id="KOG2275">
    <property type="taxonomic scope" value="Eukaryota"/>
</dbReference>
<dbReference type="EMBL" id="AFYH01041406">
    <property type="status" value="NOT_ANNOTATED_CDS"/>
    <property type="molecule type" value="Genomic_DNA"/>
</dbReference>
<feature type="region of interest" description="Disordered" evidence="11">
    <location>
        <begin position="1"/>
        <end position="26"/>
    </location>
</feature>
<dbReference type="Proteomes" id="UP000008672">
    <property type="component" value="Unassembled WGS sequence"/>
</dbReference>
<dbReference type="EMBL" id="AFYH01041402">
    <property type="status" value="NOT_ANNOTATED_CDS"/>
    <property type="molecule type" value="Genomic_DNA"/>
</dbReference>
<dbReference type="SUPFAM" id="SSF53187">
    <property type="entry name" value="Zn-dependent exopeptidases"/>
    <property type="match status" value="1"/>
</dbReference>
<feature type="binding site" evidence="10">
    <location>
        <position position="97"/>
    </location>
    <ligand>
        <name>Zn(2+)</name>
        <dbReference type="ChEBI" id="CHEBI:29105"/>
        <label>1</label>
    </ligand>
</feature>
<reference evidence="13" key="2">
    <citation type="submission" date="2025-08" db="UniProtKB">
        <authorList>
            <consortium name="Ensembl"/>
        </authorList>
    </citation>
    <scope>IDENTIFICATION</scope>
</reference>
<keyword evidence="6" id="KW-0378">Hydrolase</keyword>
<evidence type="ECO:0000256" key="4">
    <source>
        <dbReference type="ARBA" id="ARBA00022490"/>
    </source>
</evidence>
<evidence type="ECO:0000256" key="5">
    <source>
        <dbReference type="ARBA" id="ARBA00022723"/>
    </source>
</evidence>
<keyword evidence="7 10" id="KW-0862">Zinc</keyword>
<keyword evidence="14" id="KW-1185">Reference proteome</keyword>
<evidence type="ECO:0000313" key="14">
    <source>
        <dbReference type="Proteomes" id="UP000008672"/>
    </source>
</evidence>
<dbReference type="Pfam" id="PF01546">
    <property type="entry name" value="Peptidase_M20"/>
    <property type="match status" value="1"/>
</dbReference>
<dbReference type="GO" id="GO:0046872">
    <property type="term" value="F:metal ion binding"/>
    <property type="evidence" value="ECO:0007669"/>
    <property type="project" value="UniProtKB-KW"/>
</dbReference>
<gene>
    <name evidence="13" type="primary">ACY1</name>
</gene>
<dbReference type="NCBIfam" id="TIGR01880">
    <property type="entry name" value="Ac-peptdase-euk"/>
    <property type="match status" value="1"/>
</dbReference>
<dbReference type="AlphaFoldDB" id="H3AJQ5"/>
<feature type="binding site" evidence="10">
    <location>
        <position position="393"/>
    </location>
    <ligand>
        <name>Zn(2+)</name>
        <dbReference type="ChEBI" id="CHEBI:29105"/>
        <label>2</label>
    </ligand>
</feature>
<feature type="binding site" evidence="10">
    <location>
        <position position="130"/>
    </location>
    <ligand>
        <name>Zn(2+)</name>
        <dbReference type="ChEBI" id="CHEBI:29105"/>
        <label>1</label>
    </ligand>
</feature>
<dbReference type="InterPro" id="IPR036264">
    <property type="entry name" value="Bact_exopeptidase_dim_dom"/>
</dbReference>
<dbReference type="GO" id="GO:0004046">
    <property type="term" value="F:aminoacylase activity"/>
    <property type="evidence" value="ECO:0007669"/>
    <property type="project" value="UniProtKB-EC"/>
</dbReference>
<dbReference type="InterPro" id="IPR010159">
    <property type="entry name" value="N-acyl_aa_amidohydrolase"/>
</dbReference>
<feature type="domain" description="Peptidase M20 dimerisation" evidence="12">
    <location>
        <begin position="209"/>
        <end position="318"/>
    </location>
</feature>
<dbReference type="InterPro" id="IPR001261">
    <property type="entry name" value="ArgE/DapE_CS"/>
</dbReference>
<protein>
    <recommendedName>
        <fullName evidence="3">N-acyl-aliphatic-L-amino acid amidohydrolase</fullName>
        <ecNumber evidence="3">3.5.1.14</ecNumber>
    </recommendedName>
    <alternativeName>
        <fullName evidence="8">N-acyl-L-amino-acid amidohydrolase</fullName>
    </alternativeName>
</protein>
<evidence type="ECO:0000313" key="13">
    <source>
        <dbReference type="Ensembl" id="ENSLACP00000009876.1"/>
    </source>
</evidence>
<sequence>MLPEKDKLPFDGQNEKAGGLPSHGKEDPAVSLFREYLRIRTVHPEPDYAGAVKFLQRVSAELGLPCKVIQVFPDRVVVIVTWEGTNPQLKSIVLNSHMDVVPAVQEHWKYDPFDAFKDEKGNIYGRGTQDMKSVGIQYIEAVRRLKAEGRRFPRSIHMMFVPDEEIGGKKGMEAFVKHPEFQALNLGFALDEVGLLSPGRSFLVSLIYTEKNPVGITVKCTGNPGHGSRFVENTAAEKLHKVMAAFLEFREKERQRLNTNACFSLGDVTTVNMTMVKGGVAYNVVPTEMSASFDIRIPPTVNLKEFEEQIKTWCEAAGDGITYEFAQKFMDQTVTPTDESNPWWVAFASACNEMNMTVKHEIFPAATDSRFFRAASYPAIGFSPMNRTPILLHDHNEYLNEGVFLHGINIYMCVISTIASVPALPTEA</sequence>
<keyword evidence="4" id="KW-0963">Cytoplasm</keyword>
<dbReference type="GeneTree" id="ENSGT00940000155631"/>
<dbReference type="InParanoid" id="H3AJQ5"/>
<reference evidence="14" key="1">
    <citation type="submission" date="2011-08" db="EMBL/GenBank/DDBJ databases">
        <title>The draft genome of Latimeria chalumnae.</title>
        <authorList>
            <person name="Di Palma F."/>
            <person name="Alfoldi J."/>
            <person name="Johnson J."/>
            <person name="Berlin A."/>
            <person name="Gnerre S."/>
            <person name="Jaffe D."/>
            <person name="MacCallum I."/>
            <person name="Young S."/>
            <person name="Walker B.J."/>
            <person name="Lander E."/>
            <person name="Lindblad-Toh K."/>
        </authorList>
    </citation>
    <scope>NUCLEOTIDE SEQUENCE [LARGE SCALE GENOMIC DNA]</scope>
    <source>
        <strain evidence="14">Wild caught</strain>
    </source>
</reference>